<feature type="non-terminal residue" evidence="3">
    <location>
        <position position="1"/>
    </location>
</feature>
<keyword evidence="2" id="KW-0732">Signal</keyword>
<feature type="transmembrane region" description="Helical" evidence="1">
    <location>
        <begin position="117"/>
        <end position="139"/>
    </location>
</feature>
<accession>A0AAD8AJ92</accession>
<keyword evidence="1" id="KW-1133">Transmembrane helix</keyword>
<reference evidence="3" key="1">
    <citation type="journal article" date="2023" name="IScience">
        <title>Live-bearing cockroach genome reveals convergent evolutionary mechanisms linked to viviparity in insects and beyond.</title>
        <authorList>
            <person name="Fouks B."/>
            <person name="Harrison M.C."/>
            <person name="Mikhailova A.A."/>
            <person name="Marchal E."/>
            <person name="English S."/>
            <person name="Carruthers M."/>
            <person name="Jennings E.C."/>
            <person name="Chiamaka E.L."/>
            <person name="Frigard R.A."/>
            <person name="Pippel M."/>
            <person name="Attardo G.M."/>
            <person name="Benoit J.B."/>
            <person name="Bornberg-Bauer E."/>
            <person name="Tobe S.S."/>
        </authorList>
    </citation>
    <scope>NUCLEOTIDE SEQUENCE</scope>
    <source>
        <strain evidence="3">Stay&amp;Tobe</strain>
    </source>
</reference>
<feature type="transmembrane region" description="Helical" evidence="1">
    <location>
        <begin position="56"/>
        <end position="79"/>
    </location>
</feature>
<dbReference type="Proteomes" id="UP001233999">
    <property type="component" value="Unassembled WGS sequence"/>
</dbReference>
<evidence type="ECO:0000313" key="3">
    <source>
        <dbReference type="EMBL" id="KAJ9600204.1"/>
    </source>
</evidence>
<dbReference type="AlphaFoldDB" id="A0AAD8AJ92"/>
<sequence length="231" mass="27028">IFCNIIMLSLILKGCFEDVAPSGWKWMWYRTRFNVLNCKLMLKDMRLELMSWQKNLIHFLIKVLSGIRGRFGVTLLILLKNTNHVYNYMSYTVIMAFGLFLPSACISPKDFGSPNRFFPAFGMHSALGLVYKSICNLVALNQHAFLFPELFVFLIPTLICVTSFIKCHSPTLPLLVYVYVVKYFNICISNKYLYTYVLIYLLPFLIFLLSYFITNLLQNNKFFFLRIFSTL</sequence>
<evidence type="ECO:0000313" key="4">
    <source>
        <dbReference type="Proteomes" id="UP001233999"/>
    </source>
</evidence>
<name>A0AAD8AJ92_DIPPU</name>
<evidence type="ECO:0000256" key="1">
    <source>
        <dbReference type="SAM" id="Phobius"/>
    </source>
</evidence>
<feature type="signal peptide" evidence="2">
    <location>
        <begin position="1"/>
        <end position="17"/>
    </location>
</feature>
<protein>
    <submittedName>
        <fullName evidence="3">Uncharacterized protein</fullName>
    </submittedName>
</protein>
<dbReference type="EMBL" id="JASPKZ010000443">
    <property type="protein sequence ID" value="KAJ9600204.1"/>
    <property type="molecule type" value="Genomic_DNA"/>
</dbReference>
<feature type="transmembrane region" description="Helical" evidence="1">
    <location>
        <begin position="85"/>
        <end position="105"/>
    </location>
</feature>
<proteinExistence type="predicted"/>
<gene>
    <name evidence="3" type="ORF">L9F63_009499</name>
</gene>
<keyword evidence="1" id="KW-0812">Transmembrane</keyword>
<comment type="caution">
    <text evidence="3">The sequence shown here is derived from an EMBL/GenBank/DDBJ whole genome shotgun (WGS) entry which is preliminary data.</text>
</comment>
<feature type="chain" id="PRO_5042028067" evidence="2">
    <location>
        <begin position="18"/>
        <end position="231"/>
    </location>
</feature>
<keyword evidence="4" id="KW-1185">Reference proteome</keyword>
<evidence type="ECO:0000256" key="2">
    <source>
        <dbReference type="SAM" id="SignalP"/>
    </source>
</evidence>
<organism evidence="3 4">
    <name type="scientific">Diploptera punctata</name>
    <name type="common">Pacific beetle cockroach</name>
    <dbReference type="NCBI Taxonomy" id="6984"/>
    <lineage>
        <taxon>Eukaryota</taxon>
        <taxon>Metazoa</taxon>
        <taxon>Ecdysozoa</taxon>
        <taxon>Arthropoda</taxon>
        <taxon>Hexapoda</taxon>
        <taxon>Insecta</taxon>
        <taxon>Pterygota</taxon>
        <taxon>Neoptera</taxon>
        <taxon>Polyneoptera</taxon>
        <taxon>Dictyoptera</taxon>
        <taxon>Blattodea</taxon>
        <taxon>Blaberoidea</taxon>
        <taxon>Blaberidae</taxon>
        <taxon>Diplopterinae</taxon>
        <taxon>Diploptera</taxon>
    </lineage>
</organism>
<feature type="transmembrane region" description="Helical" evidence="1">
    <location>
        <begin position="151"/>
        <end position="180"/>
    </location>
</feature>
<feature type="transmembrane region" description="Helical" evidence="1">
    <location>
        <begin position="192"/>
        <end position="213"/>
    </location>
</feature>
<reference evidence="3" key="2">
    <citation type="submission" date="2023-05" db="EMBL/GenBank/DDBJ databases">
        <authorList>
            <person name="Fouks B."/>
        </authorList>
    </citation>
    <scope>NUCLEOTIDE SEQUENCE</scope>
    <source>
        <strain evidence="3">Stay&amp;Tobe</strain>
        <tissue evidence="3">Testes</tissue>
    </source>
</reference>
<keyword evidence="1" id="KW-0472">Membrane</keyword>